<dbReference type="Proteomes" id="UP000683422">
    <property type="component" value="Segment"/>
</dbReference>
<accession>A0A8F2IFK7</accession>
<keyword evidence="3" id="KW-1185">Reference proteome</keyword>
<organism evidence="2 3">
    <name type="scientific">Gordonia phage VanLee</name>
    <dbReference type="NCBI Taxonomy" id="2845816"/>
    <lineage>
        <taxon>Viruses</taxon>
        <taxon>Duplodnaviria</taxon>
        <taxon>Heunggongvirae</taxon>
        <taxon>Uroviricota</taxon>
        <taxon>Caudoviricetes</taxon>
        <taxon>Kruegerviridae</taxon>
        <taxon>Vanleevirus</taxon>
        <taxon>Vanleevirus vanlee</taxon>
    </lineage>
</organism>
<evidence type="ECO:0000256" key="1">
    <source>
        <dbReference type="SAM" id="MobiDB-lite"/>
    </source>
</evidence>
<dbReference type="GeneID" id="80020559"/>
<sequence>MANTTFAIGQEVSTPIGRVGRVVRGPYRKYGEDCYDIVQPNDFGEPGRYSNRYGARQLRAVPDPNTEAGQR</sequence>
<name>A0A8F2IFK7_9CAUD</name>
<dbReference type="RefSeq" id="YP_010755886.1">
    <property type="nucleotide sequence ID" value="NC_073474.1"/>
</dbReference>
<evidence type="ECO:0000313" key="2">
    <source>
        <dbReference type="EMBL" id="QWS68262.1"/>
    </source>
</evidence>
<dbReference type="EMBL" id="MZ028627">
    <property type="protein sequence ID" value="QWS68262.1"/>
    <property type="molecule type" value="Genomic_DNA"/>
</dbReference>
<evidence type="ECO:0000313" key="3">
    <source>
        <dbReference type="Proteomes" id="UP000683422"/>
    </source>
</evidence>
<proteinExistence type="predicted"/>
<dbReference type="KEGG" id="vg:80020559"/>
<protein>
    <submittedName>
        <fullName evidence="2">Uncharacterized protein</fullName>
    </submittedName>
</protein>
<reference evidence="2" key="1">
    <citation type="submission" date="2021-04" db="EMBL/GenBank/DDBJ databases">
        <authorList>
            <person name="Barnhill K.B."/>
            <person name="Biggs A.M."/>
            <person name="Bland J."/>
            <person name="Choudhary H.M."/>
            <person name="Crogan R.E."/>
            <person name="Finocchiaro A.B."/>
            <person name="Franco V."/>
            <person name="Fuller T.A."/>
            <person name="Hanwacker C.G."/>
            <person name="Howard Z.E."/>
            <person name="Iqbal M."/>
            <person name="Mathew A.M."/>
            <person name="Miller S."/>
            <person name="Padhye S."/>
            <person name="Rainey E."/>
            <person name="Rodriguez A."/>
            <person name="Stewart E."/>
            <person name="Otero L.A."/>
            <person name="Chase M.A."/>
            <person name="Pollenz R.S."/>
            <person name="Garlena R.A."/>
            <person name="Russell D.A."/>
            <person name="Jacobs-Sera D."/>
            <person name="Hatfull G.F."/>
        </authorList>
    </citation>
    <scope>NUCLEOTIDE SEQUENCE</scope>
</reference>
<feature type="region of interest" description="Disordered" evidence="1">
    <location>
        <begin position="41"/>
        <end position="71"/>
    </location>
</feature>
<gene>
    <name evidence="2" type="primary">146</name>
    <name evidence="2" type="ORF">SEA_VANLEE_146</name>
</gene>